<gene>
    <name evidence="2" type="ORF">PMYSY11_3207</name>
</gene>
<reference evidence="2" key="1">
    <citation type="submission" date="2019-02" db="EMBL/GenBank/DDBJ databases">
        <authorList>
            <consortium name="Genoscope - CEA"/>
            <person name="William W."/>
        </authorList>
    </citation>
    <scope>NUCLEOTIDE SEQUENCE [LARGE SCALE GENOMIC DNA]</scope>
    <source>
        <strain evidence="2">YSy11</strain>
    </source>
</reference>
<proteinExistence type="predicted"/>
<sequence length="283" mass="30922">MRIVATNGRVVRFTEYPIDMPMSNGEVYMAGSGYEFSGYSATSSFAASSMDLQGIMKTAITHLSLDEVSSGVWDNARAYIFATSFVSPIEDEEPCAAYIFGKAELNNENQYVVQFMALIDALSQSTGETYSPTCSNTLFDQSLDGTMLPVSQSRCSGPRSAPDGPVMSAYKVTGTLTAVTDQYYFTDSARGEADDWFAYGAIRFTTGPNLGLKPIQVKAFSSGNIQLFDAMFYLPTVGDQYEMIPGCRRDINACKNKYSNVINMKAQPHVPTPSQYAQIGRGQ</sequence>
<organism evidence="2">
    <name type="scientific">Pseudomonas marincola</name>
    <dbReference type="NCBI Taxonomy" id="437900"/>
    <lineage>
        <taxon>Bacteria</taxon>
        <taxon>Pseudomonadati</taxon>
        <taxon>Pseudomonadota</taxon>
        <taxon>Gammaproteobacteria</taxon>
        <taxon>Pseudomonadales</taxon>
        <taxon>Pseudomonadaceae</taxon>
        <taxon>Pseudomonas</taxon>
    </lineage>
</organism>
<dbReference type="AlphaFoldDB" id="A0A653E831"/>
<evidence type="ECO:0000259" key="1">
    <source>
        <dbReference type="Pfam" id="PF09356"/>
    </source>
</evidence>
<name>A0A653E831_9PSED</name>
<protein>
    <recommendedName>
        <fullName evidence="1">Bacteriophage phiJL001 Gp84 C-terminal domain-containing protein</fullName>
    </recommendedName>
</protein>
<dbReference type="EMBL" id="LR215729">
    <property type="protein sequence ID" value="VEV98251.1"/>
    <property type="molecule type" value="Genomic_DNA"/>
</dbReference>
<feature type="domain" description="Bacteriophage phiJL001 Gp84 C-terminal" evidence="1">
    <location>
        <begin position="195"/>
        <end position="272"/>
    </location>
</feature>
<evidence type="ECO:0000313" key="2">
    <source>
        <dbReference type="EMBL" id="VEV98251.1"/>
    </source>
</evidence>
<dbReference type="Pfam" id="PF09356">
    <property type="entry name" value="Phage_BR0599"/>
    <property type="match status" value="1"/>
</dbReference>
<accession>A0A653E831</accession>
<dbReference type="Pfam" id="PF09931">
    <property type="entry name" value="Phage_phiJL001_Gp84_N"/>
    <property type="match status" value="1"/>
</dbReference>
<dbReference type="InterPro" id="IPR018964">
    <property type="entry name" value="Phage_phiJL001_Gp84_C"/>
</dbReference>